<evidence type="ECO:0000313" key="2">
    <source>
        <dbReference type="Proteomes" id="UP000269115"/>
    </source>
</evidence>
<dbReference type="EMBL" id="RJUR01000013">
    <property type="protein sequence ID" value="ROQ49856.1"/>
    <property type="molecule type" value="Genomic_DNA"/>
</dbReference>
<dbReference type="AlphaFoldDB" id="A0A9X8EK36"/>
<evidence type="ECO:0000313" key="1">
    <source>
        <dbReference type="EMBL" id="ROQ49856.1"/>
    </source>
</evidence>
<organism evidence="1 2">
    <name type="scientific">Pseudomonas putida</name>
    <name type="common">Arthrobacter siderocapsulatus</name>
    <dbReference type="NCBI Taxonomy" id="303"/>
    <lineage>
        <taxon>Bacteria</taxon>
        <taxon>Pseudomonadati</taxon>
        <taxon>Pseudomonadota</taxon>
        <taxon>Gammaproteobacteria</taxon>
        <taxon>Pseudomonadales</taxon>
        <taxon>Pseudomonadaceae</taxon>
        <taxon>Pseudomonas</taxon>
    </lineage>
</organism>
<sequence length="95" mass="10509">MDNISLLLSEALTPYQVTLTSRHASADFDLQLVDPAGDTVLQRSVKASQLHDQRLLIDLVDGIQRDLRIHEGRLQPCMIAALKHARQGRAQIVAA</sequence>
<proteinExistence type="predicted"/>
<accession>A0A9X8EK36</accession>
<dbReference type="OrthoDB" id="7030725at2"/>
<dbReference type="Pfam" id="PF12021">
    <property type="entry name" value="DUF3509"/>
    <property type="match status" value="1"/>
</dbReference>
<protein>
    <submittedName>
        <fullName evidence="1">Uncharacterized protein DUF3509</fullName>
    </submittedName>
</protein>
<dbReference type="InterPro" id="IPR021898">
    <property type="entry name" value="DUF3509"/>
</dbReference>
<comment type="caution">
    <text evidence="1">The sequence shown here is derived from an EMBL/GenBank/DDBJ whole genome shotgun (WGS) entry which is preliminary data.</text>
</comment>
<name>A0A9X8EK36_PSEPU</name>
<reference evidence="1 2" key="1">
    <citation type="submission" date="2018-11" db="EMBL/GenBank/DDBJ databases">
        <title>Genomic analyses of the natural microbiome of Caenorhabditis elegans.</title>
        <authorList>
            <person name="Samuel B."/>
        </authorList>
    </citation>
    <scope>NUCLEOTIDE SEQUENCE [LARGE SCALE GENOMIC DNA]</scope>
    <source>
        <strain evidence="1 2">BIGb0473</strain>
    </source>
</reference>
<dbReference type="RefSeq" id="WP_043863193.1">
    <property type="nucleotide sequence ID" value="NZ_RJUR01000013.1"/>
</dbReference>
<dbReference type="Proteomes" id="UP000269115">
    <property type="component" value="Unassembled WGS sequence"/>
</dbReference>
<gene>
    <name evidence="1" type="ORF">EDF85_2641</name>
</gene>